<evidence type="ECO:0000256" key="1">
    <source>
        <dbReference type="SAM" id="SignalP"/>
    </source>
</evidence>
<organism evidence="3 4">
    <name type="scientific">Roseivirga pacifica</name>
    <dbReference type="NCBI Taxonomy" id="1267423"/>
    <lineage>
        <taxon>Bacteria</taxon>
        <taxon>Pseudomonadati</taxon>
        <taxon>Bacteroidota</taxon>
        <taxon>Cytophagia</taxon>
        <taxon>Cytophagales</taxon>
        <taxon>Roseivirgaceae</taxon>
        <taxon>Roseivirga</taxon>
    </lineage>
</organism>
<dbReference type="GeneID" id="99985434"/>
<dbReference type="InterPro" id="IPR045175">
    <property type="entry name" value="M28_fam"/>
</dbReference>
<feature type="domain" description="Peptidase M28" evidence="2">
    <location>
        <begin position="96"/>
        <end position="293"/>
    </location>
</feature>
<dbReference type="PANTHER" id="PTHR12147">
    <property type="entry name" value="METALLOPEPTIDASE M28 FAMILY MEMBER"/>
    <property type="match status" value="1"/>
</dbReference>
<name>A0A1I0MTM0_9BACT</name>
<dbReference type="RefSeq" id="WP_222843599.1">
    <property type="nucleotide sequence ID" value="NZ_FOIR01000001.1"/>
</dbReference>
<evidence type="ECO:0000313" key="4">
    <source>
        <dbReference type="Proteomes" id="UP000199437"/>
    </source>
</evidence>
<dbReference type="InterPro" id="IPR007484">
    <property type="entry name" value="Peptidase_M28"/>
</dbReference>
<dbReference type="Proteomes" id="UP000199437">
    <property type="component" value="Unassembled WGS sequence"/>
</dbReference>
<feature type="chain" id="PRO_5011766836" evidence="1">
    <location>
        <begin position="24"/>
        <end position="303"/>
    </location>
</feature>
<keyword evidence="4" id="KW-1185">Reference proteome</keyword>
<dbReference type="GO" id="GO:0008235">
    <property type="term" value="F:metalloexopeptidase activity"/>
    <property type="evidence" value="ECO:0007669"/>
    <property type="project" value="InterPro"/>
</dbReference>
<protein>
    <submittedName>
        <fullName evidence="3">Peptidase family M28</fullName>
    </submittedName>
</protein>
<dbReference type="AlphaFoldDB" id="A0A1I0MTM0"/>
<gene>
    <name evidence="3" type="ORF">SAMN05216290_0692</name>
</gene>
<sequence length="303" mass="33867">MQKNSNFIRYAFLLMFLVSLANAQTDRLDNEYMLEDLRKLSHDAAEGRKTGTEGAEAARLFIVKQMKSLGAKSYVKGYRHDFTYENRAGESKDGINIVGYIKGSEKSSGVFVITAHYDHLGIIDGKVFNGADDNASGVAALLALMEYFENNKPRHTLVFAALDAEESGLRGARAFVEDERVPLEAIKLNVNMDMISINDKNELYVAGTSHYPELKPIIEKIDATPLKLRFGHDTEDLGHDDWTNSSDHGAFHQKGIPFLYFGVEDHAHYHKETDEFANVNQAFYVKAAHAILDCIIALDTSLN</sequence>
<feature type="signal peptide" evidence="1">
    <location>
        <begin position="1"/>
        <end position="23"/>
    </location>
</feature>
<evidence type="ECO:0000259" key="2">
    <source>
        <dbReference type="Pfam" id="PF04389"/>
    </source>
</evidence>
<dbReference type="Gene3D" id="3.40.630.10">
    <property type="entry name" value="Zn peptidases"/>
    <property type="match status" value="1"/>
</dbReference>
<keyword evidence="1" id="KW-0732">Signal</keyword>
<accession>A0A1I0MTM0</accession>
<dbReference type="EMBL" id="FOIR01000001">
    <property type="protein sequence ID" value="SEV92066.1"/>
    <property type="molecule type" value="Genomic_DNA"/>
</dbReference>
<dbReference type="PANTHER" id="PTHR12147:SF26">
    <property type="entry name" value="PEPTIDASE M28 DOMAIN-CONTAINING PROTEIN"/>
    <property type="match status" value="1"/>
</dbReference>
<dbReference type="Pfam" id="PF04389">
    <property type="entry name" value="Peptidase_M28"/>
    <property type="match status" value="1"/>
</dbReference>
<dbReference type="STRING" id="1267423.SAMN05216290_0692"/>
<dbReference type="GO" id="GO:0006508">
    <property type="term" value="P:proteolysis"/>
    <property type="evidence" value="ECO:0007669"/>
    <property type="project" value="InterPro"/>
</dbReference>
<proteinExistence type="predicted"/>
<reference evidence="4" key="1">
    <citation type="submission" date="2016-10" db="EMBL/GenBank/DDBJ databases">
        <authorList>
            <person name="Varghese N."/>
            <person name="Submissions S."/>
        </authorList>
    </citation>
    <scope>NUCLEOTIDE SEQUENCE [LARGE SCALE GENOMIC DNA]</scope>
    <source>
        <strain evidence="4">CGMCC 1.12402</strain>
    </source>
</reference>
<evidence type="ECO:0000313" key="3">
    <source>
        <dbReference type="EMBL" id="SEV92066.1"/>
    </source>
</evidence>
<dbReference type="SUPFAM" id="SSF53187">
    <property type="entry name" value="Zn-dependent exopeptidases"/>
    <property type="match status" value="1"/>
</dbReference>